<dbReference type="Pfam" id="PF00566">
    <property type="entry name" value="RabGAP-TBC"/>
    <property type="match status" value="1"/>
</dbReference>
<keyword evidence="4" id="KW-1185">Reference proteome</keyword>
<dbReference type="InterPro" id="IPR000195">
    <property type="entry name" value="Rab-GAP-TBC_dom"/>
</dbReference>
<feature type="region of interest" description="Disordered" evidence="1">
    <location>
        <begin position="1"/>
        <end position="22"/>
    </location>
</feature>
<name>A0A8H7PYC4_MORIS</name>
<reference evidence="3" key="1">
    <citation type="submission" date="2020-12" db="EMBL/GenBank/DDBJ databases">
        <title>Metabolic potential, ecology and presence of endohyphal bacteria is reflected in genomic diversity of Mucoromycotina.</title>
        <authorList>
            <person name="Muszewska A."/>
            <person name="Okrasinska A."/>
            <person name="Steczkiewicz K."/>
            <person name="Drgas O."/>
            <person name="Orlowska M."/>
            <person name="Perlinska-Lenart U."/>
            <person name="Aleksandrzak-Piekarczyk T."/>
            <person name="Szatraj K."/>
            <person name="Zielenkiewicz U."/>
            <person name="Pilsyk S."/>
            <person name="Malc E."/>
            <person name="Mieczkowski P."/>
            <person name="Kruszewska J.S."/>
            <person name="Biernat P."/>
            <person name="Pawlowska J."/>
        </authorList>
    </citation>
    <scope>NUCLEOTIDE SEQUENCE</scope>
    <source>
        <strain evidence="3">WA0000067209</strain>
    </source>
</reference>
<comment type="caution">
    <text evidence="3">The sequence shown here is derived from an EMBL/GenBank/DDBJ whole genome shotgun (WGS) entry which is preliminary data.</text>
</comment>
<dbReference type="Proteomes" id="UP000654370">
    <property type="component" value="Unassembled WGS sequence"/>
</dbReference>
<accession>A0A8H7PYC4</accession>
<dbReference type="OrthoDB" id="294251at2759"/>
<dbReference type="SUPFAM" id="SSF47923">
    <property type="entry name" value="Ypt/Rab-GAP domain of gyp1p"/>
    <property type="match status" value="2"/>
</dbReference>
<dbReference type="EMBL" id="JAEPQZ010000004">
    <property type="protein sequence ID" value="KAG2182493.1"/>
    <property type="molecule type" value="Genomic_DNA"/>
</dbReference>
<feature type="non-terminal residue" evidence="3">
    <location>
        <position position="1"/>
    </location>
</feature>
<dbReference type="InterPro" id="IPR050302">
    <property type="entry name" value="Rab_GAP_TBC_domain"/>
</dbReference>
<dbReference type="PANTHER" id="PTHR47219:SF9">
    <property type="entry name" value="GTPASE ACTIVATING PROTEIN AND CENTROSOME-ASSOCIATED, ISOFORM B"/>
    <property type="match status" value="1"/>
</dbReference>
<dbReference type="AlphaFoldDB" id="A0A8H7PYC4"/>
<sequence length="426" mass="49361">NVENNHGSSHEETPEVLDSAHSPKFAFPTVKIEDTDLSKAVPRDRLTSQSAISVASSDTNFTAITSTTTTTSASNAANEHTLAHYSNNADPSRLSPHRSYTSNDPDSEIRTYYQQQPPQVPDLGGEMEKWYAMTDRYGFLQESTHQTGIDKIKEHEVERAQKWAKMAKSKEANGEVMHYFDWTPKYIFHCSLSSEYTKVSQIVGDVMRGEYNYWYSGSSLLLLILYKLVNVKHVIRTRTPDRFRYTTNHARPHCAPRKIWIWKTFTMLVHMFEKCNLHDLFIPGFPALVEAFYIQERLIEKHLPKVSKHMVIVFSLRDLDITSSSYSTRWYITLFTGGIVNYHTLLRIWDVMHMCGFDVLYYVAIALLKTVQTKILKGDFETNMELLGSIIPIDDDDKFMKLVRKLYERNVETKVVEKLRIEYRNL</sequence>
<dbReference type="InterPro" id="IPR035969">
    <property type="entry name" value="Rab-GAP_TBC_sf"/>
</dbReference>
<dbReference type="GO" id="GO:0031267">
    <property type="term" value="F:small GTPase binding"/>
    <property type="evidence" value="ECO:0007669"/>
    <property type="project" value="TreeGrafter"/>
</dbReference>
<proteinExistence type="predicted"/>
<dbReference type="Gene3D" id="1.10.472.80">
    <property type="entry name" value="Ypt/Rab-GAP domain of gyp1p, domain 3"/>
    <property type="match status" value="1"/>
</dbReference>
<dbReference type="SMART" id="SM00164">
    <property type="entry name" value="TBC"/>
    <property type="match status" value="1"/>
</dbReference>
<feature type="region of interest" description="Disordered" evidence="1">
    <location>
        <begin position="86"/>
        <end position="106"/>
    </location>
</feature>
<evidence type="ECO:0000256" key="1">
    <source>
        <dbReference type="SAM" id="MobiDB-lite"/>
    </source>
</evidence>
<dbReference type="PANTHER" id="PTHR47219">
    <property type="entry name" value="RAB GTPASE-ACTIVATING PROTEIN 1-LIKE"/>
    <property type="match status" value="1"/>
</dbReference>
<protein>
    <recommendedName>
        <fullName evidence="2">Rab-GAP TBC domain-containing protein</fullName>
    </recommendedName>
</protein>
<evidence type="ECO:0000313" key="4">
    <source>
        <dbReference type="Proteomes" id="UP000654370"/>
    </source>
</evidence>
<organism evidence="3 4">
    <name type="scientific">Mortierella isabellina</name>
    <name type="common">Filamentous fungus</name>
    <name type="synonym">Umbelopsis isabellina</name>
    <dbReference type="NCBI Taxonomy" id="91625"/>
    <lineage>
        <taxon>Eukaryota</taxon>
        <taxon>Fungi</taxon>
        <taxon>Fungi incertae sedis</taxon>
        <taxon>Mucoromycota</taxon>
        <taxon>Mucoromycotina</taxon>
        <taxon>Umbelopsidomycetes</taxon>
        <taxon>Umbelopsidales</taxon>
        <taxon>Umbelopsidaceae</taxon>
        <taxon>Umbelopsis</taxon>
    </lineage>
</organism>
<feature type="domain" description="Rab-GAP TBC" evidence="2">
    <location>
        <begin position="149"/>
        <end position="379"/>
    </location>
</feature>
<gene>
    <name evidence="3" type="ORF">INT43_007424</name>
</gene>
<dbReference type="GO" id="GO:0005096">
    <property type="term" value="F:GTPase activator activity"/>
    <property type="evidence" value="ECO:0007669"/>
    <property type="project" value="TreeGrafter"/>
</dbReference>
<evidence type="ECO:0000313" key="3">
    <source>
        <dbReference type="EMBL" id="KAG2182493.1"/>
    </source>
</evidence>
<evidence type="ECO:0000259" key="2">
    <source>
        <dbReference type="SMART" id="SM00164"/>
    </source>
</evidence>